<dbReference type="STRING" id="86259.A0A4Z1NHR8"/>
<evidence type="ECO:0000313" key="3">
    <source>
        <dbReference type="Proteomes" id="UP000298493"/>
    </source>
</evidence>
<dbReference type="EMBL" id="SNSC02000026">
    <property type="protein sequence ID" value="TID13367.1"/>
    <property type="molecule type" value="Genomic_DNA"/>
</dbReference>
<accession>A0A4Z1NHR8</accession>
<feature type="region of interest" description="Disordered" evidence="1">
    <location>
        <begin position="126"/>
        <end position="175"/>
    </location>
</feature>
<evidence type="ECO:0000313" key="2">
    <source>
        <dbReference type="EMBL" id="TID13367.1"/>
    </source>
</evidence>
<comment type="caution">
    <text evidence="2">The sequence shown here is derived from an EMBL/GenBank/DDBJ whole genome shotgun (WGS) entry which is preliminary data.</text>
</comment>
<feature type="compositionally biased region" description="Pro residues" evidence="1">
    <location>
        <begin position="196"/>
        <end position="222"/>
    </location>
</feature>
<sequence>MARTATKYQRPLEKISEKIQVTEVKKAVSPDGQKEREAVSEKGWVYGALPRRVEHVEDIDETLRTHWTNSIHKVSSLGADLQEVQELADDRLQRISELEAKFASYAADVEAMERLKRDNEALRKRLEESNKELDMSRRQRGELESSNFVGEQHSTSAPVLRSQPKLSLQVPDDRPSLARTAPISIMASPVLILLPPSPPPPTPTTPVSALPPPPPPPSPNPYHTPKRASITKLPSQSPQKMVRFAPEVQVTEIESVRSIGGPEVVEDQDMDMGVVPVFIQKQPNSHRNVNSVPVDVLQVPAAVLTEVTEAVKLKNISNPEQTEGGPHLLCYSDSSSHLLAQQAGERYLLVPVDIRQYEVPAAVLSK</sequence>
<dbReference type="AlphaFoldDB" id="A0A4Z1NHR8"/>
<name>A0A4Z1NHR8_9PEZI</name>
<proteinExistence type="predicted"/>
<protein>
    <submittedName>
        <fullName evidence="2">Uncharacterized protein</fullName>
    </submittedName>
</protein>
<feature type="compositionally biased region" description="Basic and acidic residues" evidence="1">
    <location>
        <begin position="126"/>
        <end position="143"/>
    </location>
</feature>
<organism evidence="2 3">
    <name type="scientific">Venturia nashicola</name>
    <dbReference type="NCBI Taxonomy" id="86259"/>
    <lineage>
        <taxon>Eukaryota</taxon>
        <taxon>Fungi</taxon>
        <taxon>Dikarya</taxon>
        <taxon>Ascomycota</taxon>
        <taxon>Pezizomycotina</taxon>
        <taxon>Dothideomycetes</taxon>
        <taxon>Pleosporomycetidae</taxon>
        <taxon>Venturiales</taxon>
        <taxon>Venturiaceae</taxon>
        <taxon>Venturia</taxon>
    </lineage>
</organism>
<keyword evidence="3" id="KW-1185">Reference proteome</keyword>
<dbReference type="OrthoDB" id="10504386at2759"/>
<reference evidence="2 3" key="1">
    <citation type="submission" date="2019-04" db="EMBL/GenBank/DDBJ databases">
        <title>High contiguity whole genome sequence and gene annotation resource for two Venturia nashicola isolates.</title>
        <authorList>
            <person name="Prokchorchik M."/>
            <person name="Won K."/>
            <person name="Lee Y."/>
            <person name="Choi E.D."/>
            <person name="Segonzac C."/>
            <person name="Sohn K.H."/>
        </authorList>
    </citation>
    <scope>NUCLEOTIDE SEQUENCE [LARGE SCALE GENOMIC DNA]</scope>
    <source>
        <strain evidence="2 3">PRI2</strain>
    </source>
</reference>
<gene>
    <name evidence="2" type="ORF">E6O75_ATG11283</name>
</gene>
<feature type="region of interest" description="Disordered" evidence="1">
    <location>
        <begin position="196"/>
        <end position="239"/>
    </location>
</feature>
<evidence type="ECO:0000256" key="1">
    <source>
        <dbReference type="SAM" id="MobiDB-lite"/>
    </source>
</evidence>
<dbReference type="Proteomes" id="UP000298493">
    <property type="component" value="Unassembled WGS sequence"/>
</dbReference>
<feature type="compositionally biased region" description="Polar residues" evidence="1">
    <location>
        <begin position="144"/>
        <end position="157"/>
    </location>
</feature>